<proteinExistence type="predicted"/>
<dbReference type="EMBL" id="HBUF01166735">
    <property type="protein sequence ID" value="CAG6651265.1"/>
    <property type="molecule type" value="Transcribed_RNA"/>
</dbReference>
<dbReference type="AlphaFoldDB" id="A0A8D8RHP9"/>
<dbReference type="EMBL" id="HBUF01166736">
    <property type="protein sequence ID" value="CAG6651266.1"/>
    <property type="molecule type" value="Transcribed_RNA"/>
</dbReference>
<name>A0A8D8RHP9_9HEMI</name>
<organism evidence="1">
    <name type="scientific">Cacopsylla melanoneura</name>
    <dbReference type="NCBI Taxonomy" id="428564"/>
    <lineage>
        <taxon>Eukaryota</taxon>
        <taxon>Metazoa</taxon>
        <taxon>Ecdysozoa</taxon>
        <taxon>Arthropoda</taxon>
        <taxon>Hexapoda</taxon>
        <taxon>Insecta</taxon>
        <taxon>Pterygota</taxon>
        <taxon>Neoptera</taxon>
        <taxon>Paraneoptera</taxon>
        <taxon>Hemiptera</taxon>
        <taxon>Sternorrhyncha</taxon>
        <taxon>Psylloidea</taxon>
        <taxon>Psyllidae</taxon>
        <taxon>Psyllinae</taxon>
        <taxon>Cacopsylla</taxon>
    </lineage>
</organism>
<accession>A0A8D8RHP9</accession>
<reference evidence="1" key="1">
    <citation type="submission" date="2021-05" db="EMBL/GenBank/DDBJ databases">
        <authorList>
            <person name="Alioto T."/>
            <person name="Alioto T."/>
            <person name="Gomez Garrido J."/>
        </authorList>
    </citation>
    <scope>NUCLEOTIDE SEQUENCE</scope>
</reference>
<evidence type="ECO:0000313" key="1">
    <source>
        <dbReference type="EMBL" id="CAG6651265.1"/>
    </source>
</evidence>
<protein>
    <submittedName>
        <fullName evidence="1">Uncharacterized protein</fullName>
    </submittedName>
</protein>
<sequence>MPCDRSATHNHTRRAFLNTKHKTETDFDHIIDRQLEEKNRVSKQSLSLQPLIQPSNFQSSIYEPSSFYLFNLSFNRRIFHPNFFLPFHNVLPLQPLFQPSKFLSYL</sequence>